<feature type="region of interest" description="Disordered" evidence="1">
    <location>
        <begin position="1"/>
        <end position="33"/>
    </location>
</feature>
<feature type="compositionally biased region" description="Basic and acidic residues" evidence="1">
    <location>
        <begin position="84"/>
        <end position="102"/>
    </location>
</feature>
<evidence type="ECO:0000313" key="3">
    <source>
        <dbReference type="Proteomes" id="UP001633002"/>
    </source>
</evidence>
<keyword evidence="3" id="KW-1185">Reference proteome</keyword>
<evidence type="ECO:0000256" key="1">
    <source>
        <dbReference type="SAM" id="MobiDB-lite"/>
    </source>
</evidence>
<gene>
    <name evidence="2" type="ORF">R1sor_023955</name>
</gene>
<name>A0ABD3GRG4_9MARC</name>
<reference evidence="2 3" key="1">
    <citation type="submission" date="2024-09" db="EMBL/GenBank/DDBJ databases">
        <title>Chromosome-scale assembly of Riccia sorocarpa.</title>
        <authorList>
            <person name="Paukszto L."/>
        </authorList>
    </citation>
    <scope>NUCLEOTIDE SEQUENCE [LARGE SCALE GENOMIC DNA]</scope>
    <source>
        <strain evidence="2">LP-2024</strain>
        <tissue evidence="2">Aerial parts of the thallus</tissue>
    </source>
</reference>
<dbReference type="AlphaFoldDB" id="A0ABD3GRG4"/>
<feature type="region of interest" description="Disordered" evidence="1">
    <location>
        <begin position="77"/>
        <end position="111"/>
    </location>
</feature>
<dbReference type="EMBL" id="JBJQOH010000007">
    <property type="protein sequence ID" value="KAL3680999.1"/>
    <property type="molecule type" value="Genomic_DNA"/>
</dbReference>
<dbReference type="Proteomes" id="UP001633002">
    <property type="component" value="Unassembled WGS sequence"/>
</dbReference>
<accession>A0ABD3GRG4</accession>
<feature type="compositionally biased region" description="Basic and acidic residues" evidence="1">
    <location>
        <begin position="21"/>
        <end position="33"/>
    </location>
</feature>
<sequence length="111" mass="12625">MMEESKEENMQPSDQVTLATKKPDTTEIKKKSQVAEKVQNEVSKTSELVPEAETANACRFETPPPTMEAEVKWAEVEDDEEVAEHDSNQQLQKEKSSEREETLQMELAEVV</sequence>
<comment type="caution">
    <text evidence="2">The sequence shown here is derived from an EMBL/GenBank/DDBJ whole genome shotgun (WGS) entry which is preliminary data.</text>
</comment>
<evidence type="ECO:0000313" key="2">
    <source>
        <dbReference type="EMBL" id="KAL3680999.1"/>
    </source>
</evidence>
<protein>
    <submittedName>
        <fullName evidence="2">Uncharacterized protein</fullName>
    </submittedName>
</protein>
<proteinExistence type="predicted"/>
<organism evidence="2 3">
    <name type="scientific">Riccia sorocarpa</name>
    <dbReference type="NCBI Taxonomy" id="122646"/>
    <lineage>
        <taxon>Eukaryota</taxon>
        <taxon>Viridiplantae</taxon>
        <taxon>Streptophyta</taxon>
        <taxon>Embryophyta</taxon>
        <taxon>Marchantiophyta</taxon>
        <taxon>Marchantiopsida</taxon>
        <taxon>Marchantiidae</taxon>
        <taxon>Marchantiales</taxon>
        <taxon>Ricciaceae</taxon>
        <taxon>Riccia</taxon>
    </lineage>
</organism>